<dbReference type="RefSeq" id="WP_212020079.1">
    <property type="nucleotide sequence ID" value="NZ_JAAFYZ010000257.1"/>
</dbReference>
<dbReference type="Gene3D" id="1.25.40.10">
    <property type="entry name" value="Tetratricopeptide repeat domain"/>
    <property type="match status" value="2"/>
</dbReference>
<accession>A0ABS5L549</accession>
<evidence type="ECO:0000313" key="2">
    <source>
        <dbReference type="EMBL" id="MBS2553475.1"/>
    </source>
</evidence>
<dbReference type="SMART" id="SM00028">
    <property type="entry name" value="TPR"/>
    <property type="match status" value="3"/>
</dbReference>
<organism evidence="2 3">
    <name type="scientific">Catenulispora pinistramenti</name>
    <dbReference type="NCBI Taxonomy" id="2705254"/>
    <lineage>
        <taxon>Bacteria</taxon>
        <taxon>Bacillati</taxon>
        <taxon>Actinomycetota</taxon>
        <taxon>Actinomycetes</taxon>
        <taxon>Catenulisporales</taxon>
        <taxon>Catenulisporaceae</taxon>
        <taxon>Catenulispora</taxon>
    </lineage>
</organism>
<dbReference type="Proteomes" id="UP000730482">
    <property type="component" value="Unassembled WGS sequence"/>
</dbReference>
<sequence>MADPEDQRRTWTTDVSAPVRNLVQGERFDNATINMTVNEAAPARPALGVPVMLPAAYGPYTDRFAVHERLDRMVAENDVGMVLLGGVAGVGKSTTAVHYLKHCIEDDAERFRGGVYYADLGGRKAGLGASVADTLESWLIANGMLASEVPASLTARSDLFRQLTAGKPVAVLIDDPVSAAQVKSLRPTSPGSLVLVTSHRESEDIQIEHTAQFVPVPMLDPGFALELLTKLVGADRVSAEPEAFERLAAFSGGLPLMLHVIAAEVRRWDSAGELAARLVDIRTRRQTSSRLMTAGGDHSVNAALEVSVSGLPEPARVLLRSLAANPGGEFGPDLVTFLDGDSGTLADLVAAGLVSVLHQPGAPRPQRRWRLHALVQDFVWSTAQDNLGTFTALQQSILGFYLRRTAMADRALSKRWHSSPDFPDEPPFADPVAALAWLGAEQVNLRNAVFTAYDLDEHAVTWQLCEVLWGLYFATNPFGDWIDTHEKGIDSAQRVGNKEAEARLRLQRGFAYYSQEDVEQALTEFQQALLVAEESGSARAIAATVESIGLTDLKLRRPQDALEKFGRVLTLVAGDNEAIGNAQRHRARALGALGPESRGEAIDVLRHEAIPAYERAAEEKADGSNAHNVARALVALGELLVADNHAEQALEPLVRAVAEFDRLGKPLHGAEAQVVLASAYAALGHIDQAGAALDRATEAHEAVGSRKAAEIRARRSELGLGSSVTES</sequence>
<protein>
    <recommendedName>
        <fullName evidence="4">NB-ARC domain-containing protein</fullName>
    </recommendedName>
</protein>
<dbReference type="PRINTS" id="PR00364">
    <property type="entry name" value="DISEASERSIST"/>
</dbReference>
<evidence type="ECO:0008006" key="4">
    <source>
        <dbReference type="Google" id="ProtNLM"/>
    </source>
</evidence>
<name>A0ABS5L549_9ACTN</name>
<dbReference type="Gene3D" id="3.40.50.300">
    <property type="entry name" value="P-loop containing nucleotide triphosphate hydrolases"/>
    <property type="match status" value="1"/>
</dbReference>
<evidence type="ECO:0000313" key="3">
    <source>
        <dbReference type="Proteomes" id="UP000730482"/>
    </source>
</evidence>
<keyword evidence="3" id="KW-1185">Reference proteome</keyword>
<evidence type="ECO:0000256" key="1">
    <source>
        <dbReference type="PROSITE-ProRule" id="PRU00339"/>
    </source>
</evidence>
<dbReference type="PANTHER" id="PTHR47691:SF3">
    <property type="entry name" value="HTH-TYPE TRANSCRIPTIONAL REGULATOR RV0890C-RELATED"/>
    <property type="match status" value="1"/>
</dbReference>
<gene>
    <name evidence="2" type="ORF">KGQ19_42145</name>
</gene>
<dbReference type="PANTHER" id="PTHR47691">
    <property type="entry name" value="REGULATOR-RELATED"/>
    <property type="match status" value="1"/>
</dbReference>
<dbReference type="InterPro" id="IPR027417">
    <property type="entry name" value="P-loop_NTPase"/>
</dbReference>
<dbReference type="PROSITE" id="PS50005">
    <property type="entry name" value="TPR"/>
    <property type="match status" value="1"/>
</dbReference>
<proteinExistence type="predicted"/>
<feature type="repeat" description="TPR" evidence="1">
    <location>
        <begin position="502"/>
        <end position="535"/>
    </location>
</feature>
<dbReference type="EMBL" id="JAAFYZ010000257">
    <property type="protein sequence ID" value="MBS2553475.1"/>
    <property type="molecule type" value="Genomic_DNA"/>
</dbReference>
<dbReference type="SUPFAM" id="SSF48452">
    <property type="entry name" value="TPR-like"/>
    <property type="match status" value="1"/>
</dbReference>
<comment type="caution">
    <text evidence="2">The sequence shown here is derived from an EMBL/GenBank/DDBJ whole genome shotgun (WGS) entry which is preliminary data.</text>
</comment>
<dbReference type="InterPro" id="IPR019734">
    <property type="entry name" value="TPR_rpt"/>
</dbReference>
<dbReference type="SUPFAM" id="SSF52540">
    <property type="entry name" value="P-loop containing nucleoside triphosphate hydrolases"/>
    <property type="match status" value="1"/>
</dbReference>
<keyword evidence="1" id="KW-0802">TPR repeat</keyword>
<dbReference type="InterPro" id="IPR011990">
    <property type="entry name" value="TPR-like_helical_dom_sf"/>
</dbReference>
<reference evidence="2 3" key="1">
    <citation type="submission" date="2020-02" db="EMBL/GenBank/DDBJ databases">
        <title>Acidophilic actinobacteria isolated from forest soil.</title>
        <authorList>
            <person name="Golinska P."/>
        </authorList>
    </citation>
    <scope>NUCLEOTIDE SEQUENCE [LARGE SCALE GENOMIC DNA]</scope>
    <source>
        <strain evidence="2 3">NL8</strain>
    </source>
</reference>